<dbReference type="Gene3D" id="3.50.50.60">
    <property type="entry name" value="FAD/NAD(P)-binding domain"/>
    <property type="match status" value="2"/>
</dbReference>
<evidence type="ECO:0000256" key="2">
    <source>
        <dbReference type="ARBA" id="ARBA00022630"/>
    </source>
</evidence>
<feature type="domain" description="Pyridine nucleotide-disulphide oxidoreductase dimerisation" evidence="12">
    <location>
        <begin position="340"/>
        <end position="449"/>
    </location>
</feature>
<evidence type="ECO:0000256" key="8">
    <source>
        <dbReference type="PIRSR" id="PIRSR000350-2"/>
    </source>
</evidence>
<dbReference type="InterPro" id="IPR004099">
    <property type="entry name" value="Pyr_nucl-diS_OxRdtase_dimer"/>
</dbReference>
<dbReference type="PIRSF" id="PIRSF000350">
    <property type="entry name" value="Mercury_reductase_MerA"/>
    <property type="match status" value="1"/>
</dbReference>
<dbReference type="InterPro" id="IPR050151">
    <property type="entry name" value="Class-I_Pyr_Nuc-Dis_Oxidored"/>
</dbReference>
<dbReference type="NCBIfam" id="NF005884">
    <property type="entry name" value="PRK07846.1"/>
    <property type="match status" value="1"/>
</dbReference>
<keyword evidence="9" id="KW-0547">Nucleotide-binding</keyword>
<dbReference type="FunFam" id="3.30.390.30:FF:000001">
    <property type="entry name" value="Dihydrolipoyl dehydrogenase"/>
    <property type="match status" value="1"/>
</dbReference>
<evidence type="ECO:0000256" key="5">
    <source>
        <dbReference type="ARBA" id="ARBA00023027"/>
    </source>
</evidence>
<feature type="binding site" evidence="9">
    <location>
        <position position="304"/>
    </location>
    <ligand>
        <name>FAD</name>
        <dbReference type="ChEBI" id="CHEBI:57692"/>
    </ligand>
</feature>
<feature type="domain" description="FAD/NAD(P)-binding" evidence="13">
    <location>
        <begin position="4"/>
        <end position="318"/>
    </location>
</feature>
<dbReference type="SUPFAM" id="SSF51905">
    <property type="entry name" value="FAD/NAD(P)-binding domain"/>
    <property type="match status" value="1"/>
</dbReference>
<evidence type="ECO:0000256" key="6">
    <source>
        <dbReference type="ARBA" id="ARBA00023157"/>
    </source>
</evidence>
<dbReference type="PROSITE" id="PS00076">
    <property type="entry name" value="PYRIDINE_REDOX_1"/>
    <property type="match status" value="1"/>
</dbReference>
<evidence type="ECO:0000259" key="13">
    <source>
        <dbReference type="Pfam" id="PF07992"/>
    </source>
</evidence>
<dbReference type="InterPro" id="IPR036188">
    <property type="entry name" value="FAD/NAD-bd_sf"/>
</dbReference>
<dbReference type="GO" id="GO:0004148">
    <property type="term" value="F:dihydrolipoyl dehydrogenase (NADH) activity"/>
    <property type="evidence" value="ECO:0007669"/>
    <property type="project" value="TreeGrafter"/>
</dbReference>
<dbReference type="Pfam" id="PF02852">
    <property type="entry name" value="Pyr_redox_dim"/>
    <property type="match status" value="1"/>
</dbReference>
<evidence type="ECO:0000256" key="4">
    <source>
        <dbReference type="ARBA" id="ARBA00023002"/>
    </source>
</evidence>
<feature type="active site" description="Proton acceptor" evidence="8">
    <location>
        <position position="439"/>
    </location>
</feature>
<comment type="similarity">
    <text evidence="1 11">Belongs to the class-I pyridine nucleotide-disulfide oxidoreductase family.</text>
</comment>
<organism evidence="14 15">
    <name type="scientific">Kribbella italica</name>
    <dbReference type="NCBI Taxonomy" id="1540520"/>
    <lineage>
        <taxon>Bacteria</taxon>
        <taxon>Bacillati</taxon>
        <taxon>Actinomycetota</taxon>
        <taxon>Actinomycetes</taxon>
        <taxon>Propionibacteriales</taxon>
        <taxon>Kribbellaceae</taxon>
        <taxon>Kribbella</taxon>
    </lineage>
</organism>
<feature type="disulfide bond" description="Redox-active" evidence="10">
    <location>
        <begin position="39"/>
        <end position="44"/>
    </location>
</feature>
<proteinExistence type="inferred from homology"/>
<dbReference type="InterPro" id="IPR016156">
    <property type="entry name" value="FAD/NAD-linked_Rdtase_dimer_sf"/>
</dbReference>
<dbReference type="Gene3D" id="3.30.390.30">
    <property type="match status" value="1"/>
</dbReference>
<accession>A0A7W9J5R3</accession>
<dbReference type="Pfam" id="PF07992">
    <property type="entry name" value="Pyr_redox_2"/>
    <property type="match status" value="1"/>
</dbReference>
<keyword evidence="7 11" id="KW-0676">Redox-active center</keyword>
<dbReference type="SUPFAM" id="SSF55424">
    <property type="entry name" value="FAD/NAD-linked reductases, dimerisation (C-terminal) domain"/>
    <property type="match status" value="1"/>
</dbReference>
<name>A0A7W9J5R3_9ACTN</name>
<dbReference type="PANTHER" id="PTHR22912">
    <property type="entry name" value="DISULFIDE OXIDOREDUCTASE"/>
    <property type="match status" value="1"/>
</dbReference>
<dbReference type="EMBL" id="JACHMY010000001">
    <property type="protein sequence ID" value="MBB5835899.1"/>
    <property type="molecule type" value="Genomic_DNA"/>
</dbReference>
<evidence type="ECO:0000256" key="1">
    <source>
        <dbReference type="ARBA" id="ARBA00007532"/>
    </source>
</evidence>
<keyword evidence="2 11" id="KW-0285">Flavoprotein</keyword>
<feature type="binding site" evidence="9">
    <location>
        <position position="200"/>
    </location>
    <ligand>
        <name>NAD(+)</name>
        <dbReference type="ChEBI" id="CHEBI:57540"/>
    </ligand>
</feature>
<dbReference type="PRINTS" id="PR00411">
    <property type="entry name" value="PNDRDTASEI"/>
</dbReference>
<keyword evidence="3 9" id="KW-0274">FAD</keyword>
<protein>
    <submittedName>
        <fullName evidence="14">Mycothione reductase</fullName>
        <ecNumber evidence="14">1.8.1.15</ecNumber>
    </submittedName>
</protein>
<evidence type="ECO:0000256" key="9">
    <source>
        <dbReference type="PIRSR" id="PIRSR000350-3"/>
    </source>
</evidence>
<dbReference type="InterPro" id="IPR001100">
    <property type="entry name" value="Pyr_nuc-diS_OxRdtase"/>
</dbReference>
<sequence length="455" mass="48554">MRTHDVVVIGAGSGNAVIDEGFSSLDVAIVADGPFGGTCLNRGCIPSKMLIRAAEVADTVRDAGRYGVDARLSGVRWRDVRDRIFGRLDEQSAQGRQGREDEQNITVYDGTARFVGSHRLRIETADGPVDVTAERFVIAAGGRPVVPPPVAESGLPYETSDTVMRLDELPRTMVVVGGGYIAAELATAFSAFGVDVSIVEQTSALLAGQDEDVVETFTSEARKRFDLHLGREVVGVEGQPGALQVKLDDGSMLAAELLLVAVGRQPNSDRLAVDKTGVETTEDGRVVVDEYQRTAADGIFALGDICTPVPLKHVANREAEVVSHNLKHPDDLIRAAHDVVPSAIFTRPQIAAVGLTEQECRDRKLAHRIGKTAYADVAYGWALEDETGFCKVIAEPDTGKLLGAHIVGPQAATLIQPLVLAMTLGLDATAVANTPYWPHPALTEVVENALLDLAD</sequence>
<dbReference type="Proteomes" id="UP000549971">
    <property type="component" value="Unassembled WGS sequence"/>
</dbReference>
<keyword evidence="6" id="KW-1015">Disulfide bond</keyword>
<keyword evidence="4 11" id="KW-0560">Oxidoreductase</keyword>
<evidence type="ECO:0000256" key="10">
    <source>
        <dbReference type="PIRSR" id="PIRSR000350-4"/>
    </source>
</evidence>
<evidence type="ECO:0000256" key="3">
    <source>
        <dbReference type="ARBA" id="ARBA00022827"/>
    </source>
</evidence>
<comment type="caution">
    <text evidence="14">The sequence shown here is derived from an EMBL/GenBank/DDBJ whole genome shotgun (WGS) entry which is preliminary data.</text>
</comment>
<dbReference type="EC" id="1.8.1.15" evidence="14"/>
<evidence type="ECO:0000256" key="7">
    <source>
        <dbReference type="ARBA" id="ARBA00023284"/>
    </source>
</evidence>
<dbReference type="InterPro" id="IPR012999">
    <property type="entry name" value="Pyr_OxRdtase_I_AS"/>
</dbReference>
<keyword evidence="5 9" id="KW-0520">NAD</keyword>
<dbReference type="InterPro" id="IPR023753">
    <property type="entry name" value="FAD/NAD-binding_dom"/>
</dbReference>
<dbReference type="GO" id="GO:0006103">
    <property type="term" value="P:2-oxoglutarate metabolic process"/>
    <property type="evidence" value="ECO:0007669"/>
    <property type="project" value="TreeGrafter"/>
</dbReference>
<evidence type="ECO:0000313" key="15">
    <source>
        <dbReference type="Proteomes" id="UP000549971"/>
    </source>
</evidence>
<reference evidence="14 15" key="1">
    <citation type="submission" date="2020-08" db="EMBL/GenBank/DDBJ databases">
        <title>Sequencing the genomes of 1000 actinobacteria strains.</title>
        <authorList>
            <person name="Klenk H.-P."/>
        </authorList>
    </citation>
    <scope>NUCLEOTIDE SEQUENCE [LARGE SCALE GENOMIC DNA]</scope>
    <source>
        <strain evidence="14 15">DSM 28967</strain>
    </source>
</reference>
<keyword evidence="15" id="KW-1185">Reference proteome</keyword>
<comment type="cofactor">
    <cofactor evidence="9">
        <name>FAD</name>
        <dbReference type="ChEBI" id="CHEBI:57692"/>
    </cofactor>
    <text evidence="9">Binds 1 FAD per subunit.</text>
</comment>
<dbReference type="AlphaFoldDB" id="A0A7W9J5R3"/>
<evidence type="ECO:0000259" key="12">
    <source>
        <dbReference type="Pfam" id="PF02852"/>
    </source>
</evidence>
<feature type="binding site" evidence="9">
    <location>
        <position position="263"/>
    </location>
    <ligand>
        <name>NAD(+)</name>
        <dbReference type="ChEBI" id="CHEBI:57540"/>
    </ligand>
</feature>
<gene>
    <name evidence="14" type="ORF">HDA39_002633</name>
</gene>
<feature type="binding site" evidence="9">
    <location>
        <begin position="177"/>
        <end position="184"/>
    </location>
    <ligand>
        <name>NAD(+)</name>
        <dbReference type="ChEBI" id="CHEBI:57540"/>
    </ligand>
</feature>
<evidence type="ECO:0000313" key="14">
    <source>
        <dbReference type="EMBL" id="MBB5835899.1"/>
    </source>
</evidence>
<dbReference type="PRINTS" id="PR00368">
    <property type="entry name" value="FADPNR"/>
</dbReference>
<dbReference type="GO" id="GO:0050627">
    <property type="term" value="F:mycothione reductase [NAD(P)H] activity"/>
    <property type="evidence" value="ECO:0007669"/>
    <property type="project" value="UniProtKB-EC"/>
</dbReference>
<dbReference type="RefSeq" id="WP_184795488.1">
    <property type="nucleotide sequence ID" value="NZ_JACHMY010000001.1"/>
</dbReference>
<dbReference type="GO" id="GO:0050660">
    <property type="term" value="F:flavin adenine dinucleotide binding"/>
    <property type="evidence" value="ECO:0007669"/>
    <property type="project" value="TreeGrafter"/>
</dbReference>
<feature type="binding site" evidence="9">
    <location>
        <position position="48"/>
    </location>
    <ligand>
        <name>FAD</name>
        <dbReference type="ChEBI" id="CHEBI:57692"/>
    </ligand>
</feature>
<dbReference type="PANTHER" id="PTHR22912:SF217">
    <property type="entry name" value="DIHYDROLIPOYL DEHYDROGENASE"/>
    <property type="match status" value="1"/>
</dbReference>
<evidence type="ECO:0000256" key="11">
    <source>
        <dbReference type="RuleBase" id="RU003691"/>
    </source>
</evidence>